<evidence type="ECO:0000259" key="3">
    <source>
        <dbReference type="Pfam" id="PF01498"/>
    </source>
</evidence>
<evidence type="ECO:0000313" key="6">
    <source>
        <dbReference type="WBParaSite" id="ACRNAN_scaffold5344.g28907.t1"/>
    </source>
</evidence>
<dbReference type="InterPro" id="IPR002492">
    <property type="entry name" value="Transposase_Tc1-like"/>
</dbReference>
<protein>
    <submittedName>
        <fullName evidence="6">Transposase Tc1-like domain-containing protein</fullName>
    </submittedName>
</protein>
<feature type="chain" id="PRO_5038035678" evidence="2">
    <location>
        <begin position="19"/>
        <end position="442"/>
    </location>
</feature>
<proteinExistence type="predicted"/>
<dbReference type="Pfam" id="PF13358">
    <property type="entry name" value="DDE_3"/>
    <property type="match status" value="1"/>
</dbReference>
<dbReference type="InterPro" id="IPR038717">
    <property type="entry name" value="Tc1-like_DDE_dom"/>
</dbReference>
<evidence type="ECO:0000256" key="1">
    <source>
        <dbReference type="ARBA" id="ARBA00004123"/>
    </source>
</evidence>
<dbReference type="Pfam" id="PF01498">
    <property type="entry name" value="HTH_Tnp_Tc3_2"/>
    <property type="match status" value="1"/>
</dbReference>
<dbReference type="AlphaFoldDB" id="A0A914E4I6"/>
<dbReference type="InterPro" id="IPR036388">
    <property type="entry name" value="WH-like_DNA-bd_sf"/>
</dbReference>
<organism evidence="5 6">
    <name type="scientific">Acrobeloides nanus</name>
    <dbReference type="NCBI Taxonomy" id="290746"/>
    <lineage>
        <taxon>Eukaryota</taxon>
        <taxon>Metazoa</taxon>
        <taxon>Ecdysozoa</taxon>
        <taxon>Nematoda</taxon>
        <taxon>Chromadorea</taxon>
        <taxon>Rhabditida</taxon>
        <taxon>Tylenchina</taxon>
        <taxon>Cephalobomorpha</taxon>
        <taxon>Cephaloboidea</taxon>
        <taxon>Cephalobidae</taxon>
        <taxon>Acrobeloides</taxon>
    </lineage>
</organism>
<keyword evidence="2" id="KW-0732">Signal</keyword>
<dbReference type="GO" id="GO:0003677">
    <property type="term" value="F:DNA binding"/>
    <property type="evidence" value="ECO:0007669"/>
    <property type="project" value="InterPro"/>
</dbReference>
<dbReference type="GO" id="GO:0005634">
    <property type="term" value="C:nucleus"/>
    <property type="evidence" value="ECO:0007669"/>
    <property type="project" value="UniProtKB-SubCell"/>
</dbReference>
<sequence>MYNFLLLTLFPLIYPLLGYIINNSSPVCHIKDEDKNITSIHFTKSFDLEARKCCKLCKETPGCFRWYYINSTQGEKCWFGKDVGPFTASSSAKRDLIYSNGTYSISCDIYHPAGKPNFIQCCSLWGYWGIVEEPCDVLTKSQFGCWGLLDSSNDRCPIEMSKDVFENGSETASNSNFLHFDYAHFNATPFDSSNIAIQTHEENPFFDPRGLFRGEGYRDIAKRFHVGFGTVARTVKRWNETRTVKRKKGSGRPRKATPKQVRLLVRQVKKDPFMTAVDLAQYAQDNLGLNFTPMTARRMLIASGLRGRIPAKKPWISKKNRLARLKFAREHKDWTVAQWARILWSDESKNNLFGSDGIRHPRVNIPVMRWPSQSPDLNPIEHLWEVLKRRVRGRRFTNKAELFRALQEEWNRIPVDTLRGLVESMPRRMKAVIKFRGYPTKY</sequence>
<dbReference type="Gene3D" id="1.10.10.10">
    <property type="entry name" value="Winged helix-like DNA-binding domain superfamily/Winged helix DNA-binding domain"/>
    <property type="match status" value="1"/>
</dbReference>
<feature type="domain" description="Transposase Tc1-like" evidence="3">
    <location>
        <begin position="262"/>
        <end position="333"/>
    </location>
</feature>
<dbReference type="InterPro" id="IPR052338">
    <property type="entry name" value="Transposase_5"/>
</dbReference>
<accession>A0A914E4I6</accession>
<dbReference type="Gene3D" id="3.30.420.10">
    <property type="entry name" value="Ribonuclease H-like superfamily/Ribonuclease H"/>
    <property type="match status" value="2"/>
</dbReference>
<name>A0A914E4I6_9BILA</name>
<dbReference type="GO" id="GO:0015074">
    <property type="term" value="P:DNA integration"/>
    <property type="evidence" value="ECO:0007669"/>
    <property type="project" value="InterPro"/>
</dbReference>
<evidence type="ECO:0000256" key="2">
    <source>
        <dbReference type="SAM" id="SignalP"/>
    </source>
</evidence>
<comment type="subcellular location">
    <subcellularLocation>
        <location evidence="1">Nucleus</location>
    </subcellularLocation>
</comment>
<dbReference type="GO" id="GO:0006313">
    <property type="term" value="P:DNA transposition"/>
    <property type="evidence" value="ECO:0007669"/>
    <property type="project" value="InterPro"/>
</dbReference>
<feature type="domain" description="Tc1-like transposase DDE" evidence="4">
    <location>
        <begin position="362"/>
        <end position="402"/>
    </location>
</feature>
<dbReference type="PANTHER" id="PTHR23022">
    <property type="entry name" value="TRANSPOSABLE ELEMENT-RELATED"/>
    <property type="match status" value="1"/>
</dbReference>
<dbReference type="WBParaSite" id="ACRNAN_scaffold5344.g28907.t1">
    <property type="protein sequence ID" value="ACRNAN_scaffold5344.g28907.t1"/>
    <property type="gene ID" value="ACRNAN_scaffold5344.g28907"/>
</dbReference>
<keyword evidence="5" id="KW-1185">Reference proteome</keyword>
<reference evidence="6" key="1">
    <citation type="submission" date="2022-11" db="UniProtKB">
        <authorList>
            <consortium name="WormBaseParasite"/>
        </authorList>
    </citation>
    <scope>IDENTIFICATION</scope>
</reference>
<feature type="signal peptide" evidence="2">
    <location>
        <begin position="1"/>
        <end position="18"/>
    </location>
</feature>
<evidence type="ECO:0000313" key="5">
    <source>
        <dbReference type="Proteomes" id="UP000887540"/>
    </source>
</evidence>
<dbReference type="InterPro" id="IPR036397">
    <property type="entry name" value="RNaseH_sf"/>
</dbReference>
<dbReference type="PANTHER" id="PTHR23022:SF134">
    <property type="entry name" value="TRANSPOSABLE ELEMENT TC1 TRANSPOSASE"/>
    <property type="match status" value="1"/>
</dbReference>
<evidence type="ECO:0000259" key="4">
    <source>
        <dbReference type="Pfam" id="PF13358"/>
    </source>
</evidence>
<dbReference type="SUPFAM" id="SSF46689">
    <property type="entry name" value="Homeodomain-like"/>
    <property type="match status" value="1"/>
</dbReference>
<dbReference type="Proteomes" id="UP000887540">
    <property type="component" value="Unplaced"/>
</dbReference>
<dbReference type="InterPro" id="IPR009057">
    <property type="entry name" value="Homeodomain-like_sf"/>
</dbReference>